<gene>
    <name evidence="8" type="ORF">SAMN06296416_101264</name>
</gene>
<feature type="transmembrane region" description="Helical" evidence="7">
    <location>
        <begin position="441"/>
        <end position="459"/>
    </location>
</feature>
<dbReference type="RefSeq" id="WP_097120069.1">
    <property type="nucleotide sequence ID" value="NZ_OCND01000001.1"/>
</dbReference>
<dbReference type="InterPro" id="IPR000175">
    <property type="entry name" value="Na/ntran_symport"/>
</dbReference>
<dbReference type="InterPro" id="IPR047218">
    <property type="entry name" value="YocR/YhdH-like"/>
</dbReference>
<proteinExistence type="inferred from homology"/>
<dbReference type="GO" id="GO:0015293">
    <property type="term" value="F:symporter activity"/>
    <property type="evidence" value="ECO:0007669"/>
    <property type="project" value="UniProtKB-KW"/>
</dbReference>
<feature type="transmembrane region" description="Helical" evidence="7">
    <location>
        <begin position="44"/>
        <end position="68"/>
    </location>
</feature>
<feature type="transmembrane region" description="Helical" evidence="7">
    <location>
        <begin position="152"/>
        <end position="171"/>
    </location>
</feature>
<keyword evidence="2 6" id="KW-0813">Transport</keyword>
<dbReference type="AlphaFoldDB" id="A0A286CWB3"/>
<evidence type="ECO:0000313" key="8">
    <source>
        <dbReference type="EMBL" id="SOD50677.1"/>
    </source>
</evidence>
<dbReference type="SUPFAM" id="SSF161070">
    <property type="entry name" value="SNF-like"/>
    <property type="match status" value="1"/>
</dbReference>
<dbReference type="Pfam" id="PF00209">
    <property type="entry name" value="SNF"/>
    <property type="match status" value="2"/>
</dbReference>
<dbReference type="EMBL" id="OCND01000001">
    <property type="protein sequence ID" value="SOD50677.1"/>
    <property type="molecule type" value="Genomic_DNA"/>
</dbReference>
<dbReference type="Proteomes" id="UP000219374">
    <property type="component" value="Unassembled WGS sequence"/>
</dbReference>
<dbReference type="NCBIfam" id="NF037979">
    <property type="entry name" value="Na_transp"/>
    <property type="match status" value="1"/>
</dbReference>
<keyword evidence="4 7" id="KW-1133">Transmembrane helix</keyword>
<feature type="transmembrane region" description="Helical" evidence="7">
    <location>
        <begin position="351"/>
        <end position="374"/>
    </location>
</feature>
<dbReference type="PROSITE" id="PS50267">
    <property type="entry name" value="NA_NEUROTRAN_SYMP_3"/>
    <property type="match status" value="1"/>
</dbReference>
<dbReference type="InterPro" id="IPR037272">
    <property type="entry name" value="SNS_sf"/>
</dbReference>
<evidence type="ECO:0000256" key="1">
    <source>
        <dbReference type="ARBA" id="ARBA00004141"/>
    </source>
</evidence>
<feature type="transmembrane region" description="Helical" evidence="7">
    <location>
        <begin position="178"/>
        <end position="198"/>
    </location>
</feature>
<evidence type="ECO:0000256" key="5">
    <source>
        <dbReference type="ARBA" id="ARBA00023136"/>
    </source>
</evidence>
<dbReference type="PROSITE" id="PS00610">
    <property type="entry name" value="NA_NEUROTRAN_SYMP_1"/>
    <property type="match status" value="1"/>
</dbReference>
<evidence type="ECO:0000256" key="2">
    <source>
        <dbReference type="ARBA" id="ARBA00022448"/>
    </source>
</evidence>
<comment type="similarity">
    <text evidence="6">Belongs to the sodium:neurotransmitter symporter (SNF) (TC 2.A.22) family.</text>
</comment>
<keyword evidence="9" id="KW-1185">Reference proteome</keyword>
<feature type="transmembrane region" description="Helical" evidence="7">
    <location>
        <begin position="306"/>
        <end position="330"/>
    </location>
</feature>
<evidence type="ECO:0000256" key="4">
    <source>
        <dbReference type="ARBA" id="ARBA00022989"/>
    </source>
</evidence>
<keyword evidence="5 7" id="KW-0472">Membrane</keyword>
<evidence type="ECO:0000256" key="7">
    <source>
        <dbReference type="SAM" id="Phobius"/>
    </source>
</evidence>
<sequence length="460" mass="49297">MEKTTSIHGMWSSRLMFVLAAAGSAVGLGNIWRFPYLTSDNGGGAFVLVYLACIAVVGLPILIAEVLIGREGRMSPINTLRKMAREHGASRGWVSIGWLGIVAGVLILSFYSVVGGWTLHYTWLYIKELFGGAPLGDPGLAFRSLLGNPLELTFWHAVFMLLTTGVVALGVEKGLERAVRFLMPALFVLLLLLVGYGFTTGRMGEAAAFLFKPDFSRISGGVFLSAMGQAFFTLSLGMATMMTYGAYLPREGISIPRVTIAVALTDTSVALLAGLAIFPIVLAFGLDPAGGGPGLIFNSLPLAFESMAFGTVYGLAFFGLLAIAAWTSSISLLEPATAFLTEKFGLKRRKLAALLLAGLSWVVGLLSVLSLNLWNDVRVPADVNVIGGKNIMDLVEFLANDLMLPLGGLLIALFAGWALDRKILRGQLSEMPEPLFIALRWMLRVVAPLLVLVVLVRAVI</sequence>
<dbReference type="PRINTS" id="PR00176">
    <property type="entry name" value="NANEUSMPORT"/>
</dbReference>
<evidence type="ECO:0000256" key="3">
    <source>
        <dbReference type="ARBA" id="ARBA00022692"/>
    </source>
</evidence>
<accession>A0A286CWB3</accession>
<protein>
    <recommendedName>
        <fullName evidence="6">Transporter</fullName>
    </recommendedName>
</protein>
<organism evidence="8 9">
    <name type="scientific">Pseudoxanthomonas wuyuanensis</name>
    <dbReference type="NCBI Taxonomy" id="1073196"/>
    <lineage>
        <taxon>Bacteria</taxon>
        <taxon>Pseudomonadati</taxon>
        <taxon>Pseudomonadota</taxon>
        <taxon>Gammaproteobacteria</taxon>
        <taxon>Lysobacterales</taxon>
        <taxon>Lysobacteraceae</taxon>
        <taxon>Pseudoxanthomonas</taxon>
    </lineage>
</organism>
<dbReference type="GO" id="GO:0016020">
    <property type="term" value="C:membrane"/>
    <property type="evidence" value="ECO:0007669"/>
    <property type="project" value="UniProtKB-SubCell"/>
</dbReference>
<feature type="transmembrane region" description="Helical" evidence="7">
    <location>
        <begin position="218"/>
        <end position="239"/>
    </location>
</feature>
<name>A0A286CWB3_9GAMM</name>
<keyword evidence="3 6" id="KW-0812">Transmembrane</keyword>
<dbReference type="PANTHER" id="PTHR42948">
    <property type="entry name" value="TRANSPORTER"/>
    <property type="match status" value="1"/>
</dbReference>
<evidence type="ECO:0000256" key="6">
    <source>
        <dbReference type="RuleBase" id="RU003732"/>
    </source>
</evidence>
<evidence type="ECO:0000313" key="9">
    <source>
        <dbReference type="Proteomes" id="UP000219374"/>
    </source>
</evidence>
<dbReference type="OrthoDB" id="9762833at2"/>
<feature type="transmembrane region" description="Helical" evidence="7">
    <location>
        <begin position="260"/>
        <end position="286"/>
    </location>
</feature>
<dbReference type="CDD" id="cd10336">
    <property type="entry name" value="SLC6sbd_Tyt1-Like"/>
    <property type="match status" value="1"/>
</dbReference>
<feature type="transmembrane region" description="Helical" evidence="7">
    <location>
        <begin position="12"/>
        <end position="32"/>
    </location>
</feature>
<reference evidence="8 9" key="1">
    <citation type="submission" date="2017-09" db="EMBL/GenBank/DDBJ databases">
        <authorList>
            <person name="Ehlers B."/>
            <person name="Leendertz F.H."/>
        </authorList>
    </citation>
    <scope>NUCLEOTIDE SEQUENCE [LARGE SCALE GENOMIC DNA]</scope>
    <source>
        <strain evidence="8 9">CGMCC 1.10978</strain>
    </source>
</reference>
<feature type="transmembrane region" description="Helical" evidence="7">
    <location>
        <begin position="402"/>
        <end position="420"/>
    </location>
</feature>
<comment type="subcellular location">
    <subcellularLocation>
        <location evidence="1">Membrane</location>
        <topology evidence="1">Multi-pass membrane protein</topology>
    </subcellularLocation>
</comment>
<keyword evidence="6" id="KW-0769">Symport</keyword>
<feature type="transmembrane region" description="Helical" evidence="7">
    <location>
        <begin position="89"/>
        <end position="114"/>
    </location>
</feature>
<dbReference type="PANTHER" id="PTHR42948:SF1">
    <property type="entry name" value="TRANSPORTER"/>
    <property type="match status" value="1"/>
</dbReference>